<keyword evidence="5 25" id="KW-0723">Serine/threonine-protein kinase</keyword>
<comment type="subcellular location">
    <subcellularLocation>
        <location evidence="1">Cell membrane</location>
        <topology evidence="1">Single-pass membrane protein</topology>
    </subcellularLocation>
    <subcellularLocation>
        <location evidence="2">Endoplasmic reticulum membrane</location>
        <topology evidence="2">Single-pass membrane protein</topology>
    </subcellularLocation>
</comment>
<evidence type="ECO:0000256" key="11">
    <source>
        <dbReference type="ARBA" id="ARBA00022737"/>
    </source>
</evidence>
<keyword evidence="17" id="KW-0675">Receptor</keyword>
<organism evidence="28 29">
    <name type="scientific">Triticum turgidum subsp. durum</name>
    <name type="common">Durum wheat</name>
    <name type="synonym">Triticum durum</name>
    <dbReference type="NCBI Taxonomy" id="4567"/>
    <lineage>
        <taxon>Eukaryota</taxon>
        <taxon>Viridiplantae</taxon>
        <taxon>Streptophyta</taxon>
        <taxon>Embryophyta</taxon>
        <taxon>Tracheophyta</taxon>
        <taxon>Spermatophyta</taxon>
        <taxon>Magnoliopsida</taxon>
        <taxon>Liliopsida</taxon>
        <taxon>Poales</taxon>
        <taxon>Poaceae</taxon>
        <taxon>BOP clade</taxon>
        <taxon>Pooideae</taxon>
        <taxon>Triticodae</taxon>
        <taxon>Triticeae</taxon>
        <taxon>Triticinae</taxon>
        <taxon>Triticum</taxon>
    </lineage>
</organism>
<dbReference type="InterPro" id="IPR032675">
    <property type="entry name" value="LRR_dom_sf"/>
</dbReference>
<dbReference type="FunFam" id="3.30.200.20:FF:000432">
    <property type="entry name" value="LRR receptor-like serine/threonine-protein kinase EFR"/>
    <property type="match status" value="1"/>
</dbReference>
<dbReference type="InterPro" id="IPR011009">
    <property type="entry name" value="Kinase-like_dom_sf"/>
</dbReference>
<name>A0A9R0YBF7_TRITD</name>
<evidence type="ECO:0000256" key="22">
    <source>
        <dbReference type="ARBA" id="ARBA00056628"/>
    </source>
</evidence>
<dbReference type="SMART" id="SM00220">
    <property type="entry name" value="S_TKc"/>
    <property type="match status" value="1"/>
</dbReference>
<keyword evidence="12 24" id="KW-0547">Nucleotide-binding</keyword>
<feature type="transmembrane region" description="Helical" evidence="26">
    <location>
        <begin position="106"/>
        <end position="127"/>
    </location>
</feature>
<evidence type="ECO:0000256" key="24">
    <source>
        <dbReference type="PROSITE-ProRule" id="PRU10141"/>
    </source>
</evidence>
<keyword evidence="15 26" id="KW-1133">Transmembrane helix</keyword>
<accession>A0A9R0YBF7</accession>
<comment type="function">
    <text evidence="21">Receptor kinase that detects X.oryzae pv. oryzae protein Ax21 to promote innate immunity. Following X.oryzae pv. oryzae protein Ax21 detection, undergoes cleavage, releasing the processed protein kinase Xa21 chain.</text>
</comment>
<dbReference type="Proteomes" id="UP000324705">
    <property type="component" value="Chromosome 6B"/>
</dbReference>
<sequence>MNKFSGDIPDALGSIGSLQELYLAHNNLSGSIPMVLQNLTSLSKLDVSFNNLQGEVPNEGVFRNITNLAVVGNINLCGGTPQLHLTPCSTSSSSNIKNKMPKSLDISLVTAGAILFSLSVTLLVWILCKKLKPRQKTSAQNSIGDQNYRRIPYHALLRGTNEFSEANLLGRGSYGAVYKCDLDTEERTLAVKVFNLGQSRYSKSFDAECEAMRRIRHRCLIKIITSCSSINHQGQEFKALVFEFMLNGNLDSWLHPGYQEPTIDNTLSLAQRLDIAVDIVGAVEYLHNYCQPLVIHCDLKPSNILLDEDMSARIGDFGISRVLQENTSEGMQTSYSSTGIKGSIGYVAPEYREGSSVSTAGDIYSLGILLLEMSTGRSPTEGMFGDSFDLHRFVEDALQDRTFEIADPTVWLHGGQHDNTASIRIQECLVSVFRLGISCSKQQPRDRALTRDAAAEMHAIRDTYLKFTGEQGAEREASTREIQSIVE</sequence>
<dbReference type="InterPro" id="IPR008271">
    <property type="entry name" value="Ser/Thr_kinase_AS"/>
</dbReference>
<evidence type="ECO:0000256" key="4">
    <source>
        <dbReference type="ARBA" id="ARBA00022475"/>
    </source>
</evidence>
<evidence type="ECO:0000256" key="20">
    <source>
        <dbReference type="ARBA" id="ARBA00048679"/>
    </source>
</evidence>
<dbReference type="Gene3D" id="3.30.200.20">
    <property type="entry name" value="Phosphorylase Kinase, domain 1"/>
    <property type="match status" value="1"/>
</dbReference>
<dbReference type="EC" id="2.7.11.1" evidence="3"/>
<evidence type="ECO:0000256" key="25">
    <source>
        <dbReference type="RuleBase" id="RU000304"/>
    </source>
</evidence>
<evidence type="ECO:0000256" key="9">
    <source>
        <dbReference type="ARBA" id="ARBA00022692"/>
    </source>
</evidence>
<evidence type="ECO:0000256" key="13">
    <source>
        <dbReference type="ARBA" id="ARBA00022777"/>
    </source>
</evidence>
<protein>
    <recommendedName>
        <fullName evidence="23">Receptor kinase-like protein Xa21</fullName>
        <ecNumber evidence="3">2.7.11.1</ecNumber>
    </recommendedName>
</protein>
<dbReference type="PROSITE" id="PS00108">
    <property type="entry name" value="PROTEIN_KINASE_ST"/>
    <property type="match status" value="1"/>
</dbReference>
<evidence type="ECO:0000256" key="16">
    <source>
        <dbReference type="ARBA" id="ARBA00023136"/>
    </source>
</evidence>
<feature type="domain" description="Protein kinase" evidence="27">
    <location>
        <begin position="163"/>
        <end position="465"/>
    </location>
</feature>
<evidence type="ECO:0000256" key="10">
    <source>
        <dbReference type="ARBA" id="ARBA00022729"/>
    </source>
</evidence>
<dbReference type="GO" id="GO:0004674">
    <property type="term" value="F:protein serine/threonine kinase activity"/>
    <property type="evidence" value="ECO:0007669"/>
    <property type="project" value="UniProtKB-KW"/>
</dbReference>
<dbReference type="Gramene" id="TRITD6Bv1G000160.1">
    <property type="protein sequence ID" value="TRITD6Bv1G000160.1"/>
    <property type="gene ID" value="TRITD6Bv1G000160"/>
</dbReference>
<feature type="binding site" evidence="24">
    <location>
        <position position="192"/>
    </location>
    <ligand>
        <name>ATP</name>
        <dbReference type="ChEBI" id="CHEBI:30616"/>
    </ligand>
</feature>
<keyword evidence="7" id="KW-0433">Leucine-rich repeat</keyword>
<evidence type="ECO:0000256" key="3">
    <source>
        <dbReference type="ARBA" id="ARBA00012513"/>
    </source>
</evidence>
<evidence type="ECO:0000256" key="23">
    <source>
        <dbReference type="ARBA" id="ARBA00072040"/>
    </source>
</evidence>
<evidence type="ECO:0000256" key="18">
    <source>
        <dbReference type="ARBA" id="ARBA00023180"/>
    </source>
</evidence>
<dbReference type="PROSITE" id="PS50011">
    <property type="entry name" value="PROTEIN_KINASE_DOM"/>
    <property type="match status" value="1"/>
</dbReference>
<evidence type="ECO:0000256" key="15">
    <source>
        <dbReference type="ARBA" id="ARBA00022989"/>
    </source>
</evidence>
<comment type="catalytic activity">
    <reaction evidence="20">
        <text>L-seryl-[protein] + ATP = O-phospho-L-seryl-[protein] + ADP + H(+)</text>
        <dbReference type="Rhea" id="RHEA:17989"/>
        <dbReference type="Rhea" id="RHEA-COMP:9863"/>
        <dbReference type="Rhea" id="RHEA-COMP:11604"/>
        <dbReference type="ChEBI" id="CHEBI:15378"/>
        <dbReference type="ChEBI" id="CHEBI:29999"/>
        <dbReference type="ChEBI" id="CHEBI:30616"/>
        <dbReference type="ChEBI" id="CHEBI:83421"/>
        <dbReference type="ChEBI" id="CHEBI:456216"/>
        <dbReference type="EC" id="2.7.11.1"/>
    </reaction>
</comment>
<evidence type="ECO:0000256" key="14">
    <source>
        <dbReference type="ARBA" id="ARBA00022840"/>
    </source>
</evidence>
<dbReference type="PANTHER" id="PTHR27008">
    <property type="entry name" value="OS04G0122200 PROTEIN"/>
    <property type="match status" value="1"/>
</dbReference>
<keyword evidence="10" id="KW-0732">Signal</keyword>
<gene>
    <name evidence="28" type="ORF">TRITD_6Bv1G000160</name>
</gene>
<dbReference type="SUPFAM" id="SSF56112">
    <property type="entry name" value="Protein kinase-like (PK-like)"/>
    <property type="match status" value="1"/>
</dbReference>
<dbReference type="SUPFAM" id="SSF52058">
    <property type="entry name" value="L domain-like"/>
    <property type="match status" value="1"/>
</dbReference>
<evidence type="ECO:0000259" key="27">
    <source>
        <dbReference type="PROSITE" id="PS50011"/>
    </source>
</evidence>
<evidence type="ECO:0000256" key="8">
    <source>
        <dbReference type="ARBA" id="ARBA00022679"/>
    </source>
</evidence>
<keyword evidence="11" id="KW-0677">Repeat</keyword>
<evidence type="ECO:0000256" key="7">
    <source>
        <dbReference type="ARBA" id="ARBA00022614"/>
    </source>
</evidence>
<dbReference type="FunFam" id="1.10.510.10:FF:000358">
    <property type="entry name" value="Putative leucine-rich repeat receptor-like serine/threonine-protein kinase"/>
    <property type="match status" value="1"/>
</dbReference>
<keyword evidence="9 26" id="KW-0812">Transmembrane</keyword>
<reference evidence="28 29" key="1">
    <citation type="submission" date="2017-09" db="EMBL/GenBank/DDBJ databases">
        <authorList>
            <consortium name="International Durum Wheat Genome Sequencing Consortium (IDWGSC)"/>
            <person name="Milanesi L."/>
        </authorList>
    </citation>
    <scope>NUCLEOTIDE SEQUENCE [LARGE SCALE GENOMIC DNA]</scope>
    <source>
        <strain evidence="29">cv. Svevo</strain>
    </source>
</reference>
<keyword evidence="4" id="KW-1003">Cell membrane</keyword>
<evidence type="ECO:0000256" key="1">
    <source>
        <dbReference type="ARBA" id="ARBA00004162"/>
    </source>
</evidence>
<proteinExistence type="inferred from homology"/>
<dbReference type="InterPro" id="IPR000719">
    <property type="entry name" value="Prot_kinase_dom"/>
</dbReference>
<comment type="catalytic activity">
    <reaction evidence="19">
        <text>L-threonyl-[protein] + ATP = O-phospho-L-threonyl-[protein] + ADP + H(+)</text>
        <dbReference type="Rhea" id="RHEA:46608"/>
        <dbReference type="Rhea" id="RHEA-COMP:11060"/>
        <dbReference type="Rhea" id="RHEA-COMP:11605"/>
        <dbReference type="ChEBI" id="CHEBI:15378"/>
        <dbReference type="ChEBI" id="CHEBI:30013"/>
        <dbReference type="ChEBI" id="CHEBI:30616"/>
        <dbReference type="ChEBI" id="CHEBI:61977"/>
        <dbReference type="ChEBI" id="CHEBI:456216"/>
        <dbReference type="EC" id="2.7.11.1"/>
    </reaction>
</comment>
<keyword evidence="13" id="KW-0418">Kinase</keyword>
<evidence type="ECO:0000256" key="6">
    <source>
        <dbReference type="ARBA" id="ARBA00022553"/>
    </source>
</evidence>
<keyword evidence="8" id="KW-0808">Transferase</keyword>
<evidence type="ECO:0000256" key="26">
    <source>
        <dbReference type="SAM" id="Phobius"/>
    </source>
</evidence>
<comment type="function">
    <text evidence="22">The processed protein kinase Xa21 chain released by protein cleavage after X.oryzae pv. oryzae protein Ax21 detection translocates into the nucleus where it can bind and regulate WRKY62, a transcription factor. Confers resistance to the bacterial pathogen X.oryzae pv. oryzae (Xoo).</text>
</comment>
<evidence type="ECO:0000256" key="12">
    <source>
        <dbReference type="ARBA" id="ARBA00022741"/>
    </source>
</evidence>
<evidence type="ECO:0000256" key="17">
    <source>
        <dbReference type="ARBA" id="ARBA00023170"/>
    </source>
</evidence>
<dbReference type="Gene3D" id="1.10.510.10">
    <property type="entry name" value="Transferase(Phosphotransferase) domain 1"/>
    <property type="match status" value="1"/>
</dbReference>
<dbReference type="Pfam" id="PF00069">
    <property type="entry name" value="Pkinase"/>
    <property type="match status" value="1"/>
</dbReference>
<keyword evidence="14 24" id="KW-0067">ATP-binding</keyword>
<keyword evidence="6" id="KW-0597">Phosphoprotein</keyword>
<dbReference type="InterPro" id="IPR017441">
    <property type="entry name" value="Protein_kinase_ATP_BS"/>
</dbReference>
<dbReference type="AlphaFoldDB" id="A0A9R0YBF7"/>
<evidence type="ECO:0000256" key="19">
    <source>
        <dbReference type="ARBA" id="ARBA00047899"/>
    </source>
</evidence>
<dbReference type="GO" id="GO:0005886">
    <property type="term" value="C:plasma membrane"/>
    <property type="evidence" value="ECO:0007669"/>
    <property type="project" value="UniProtKB-SubCell"/>
</dbReference>
<dbReference type="Pfam" id="PF12799">
    <property type="entry name" value="LRR_4"/>
    <property type="match status" value="1"/>
</dbReference>
<dbReference type="GO" id="GO:0005524">
    <property type="term" value="F:ATP binding"/>
    <property type="evidence" value="ECO:0007669"/>
    <property type="project" value="UniProtKB-UniRule"/>
</dbReference>
<dbReference type="PROSITE" id="PS00107">
    <property type="entry name" value="PROTEIN_KINASE_ATP"/>
    <property type="match status" value="1"/>
</dbReference>
<dbReference type="InterPro" id="IPR051809">
    <property type="entry name" value="Plant_receptor-like_S/T_kinase"/>
</dbReference>
<evidence type="ECO:0000256" key="2">
    <source>
        <dbReference type="ARBA" id="ARBA00004389"/>
    </source>
</evidence>
<keyword evidence="16 26" id="KW-0472">Membrane</keyword>
<keyword evidence="29" id="KW-1185">Reference proteome</keyword>
<keyword evidence="18" id="KW-0325">Glycoprotein</keyword>
<dbReference type="GO" id="GO:0005789">
    <property type="term" value="C:endoplasmic reticulum membrane"/>
    <property type="evidence" value="ECO:0007669"/>
    <property type="project" value="UniProtKB-SubCell"/>
</dbReference>
<evidence type="ECO:0000313" key="28">
    <source>
        <dbReference type="EMBL" id="VAI52331.1"/>
    </source>
</evidence>
<evidence type="ECO:0000256" key="21">
    <source>
        <dbReference type="ARBA" id="ARBA00054320"/>
    </source>
</evidence>
<evidence type="ECO:0000313" key="29">
    <source>
        <dbReference type="Proteomes" id="UP000324705"/>
    </source>
</evidence>
<evidence type="ECO:0000256" key="5">
    <source>
        <dbReference type="ARBA" id="ARBA00022527"/>
    </source>
</evidence>
<comment type="similarity">
    <text evidence="25">Belongs to the protein kinase superfamily.</text>
</comment>
<dbReference type="InterPro" id="IPR025875">
    <property type="entry name" value="Leu-rich_rpt_4"/>
</dbReference>
<dbReference type="Gene3D" id="3.80.10.10">
    <property type="entry name" value="Ribonuclease Inhibitor"/>
    <property type="match status" value="1"/>
</dbReference>
<dbReference type="PANTHER" id="PTHR27008:SF597">
    <property type="entry name" value="PROTEIN KINASE DOMAIN-CONTAINING PROTEIN"/>
    <property type="match status" value="1"/>
</dbReference>
<dbReference type="EMBL" id="LT934122">
    <property type="protein sequence ID" value="VAI52331.1"/>
    <property type="molecule type" value="Genomic_DNA"/>
</dbReference>